<evidence type="ECO:0000256" key="2">
    <source>
        <dbReference type="ARBA" id="ARBA00004196"/>
    </source>
</evidence>
<evidence type="ECO:0000256" key="4">
    <source>
        <dbReference type="ARBA" id="ARBA00022622"/>
    </source>
</evidence>
<evidence type="ECO:0000313" key="23">
    <source>
        <dbReference type="Proteomes" id="UP000016922"/>
    </source>
</evidence>
<dbReference type="InterPro" id="IPR017168">
    <property type="entry name" value="CHR-like"/>
</dbReference>
<organism evidence="22 23">
    <name type="scientific">Glarea lozoyensis (strain ATCC 20868 / MF5171)</name>
    <dbReference type="NCBI Taxonomy" id="1116229"/>
    <lineage>
        <taxon>Eukaryota</taxon>
        <taxon>Fungi</taxon>
        <taxon>Dikarya</taxon>
        <taxon>Ascomycota</taxon>
        <taxon>Pezizomycotina</taxon>
        <taxon>Leotiomycetes</taxon>
        <taxon>Helotiales</taxon>
        <taxon>Helotiaceae</taxon>
        <taxon>Glarea</taxon>
    </lineage>
</organism>
<dbReference type="AlphaFoldDB" id="S3CTC1"/>
<feature type="active site" description="Nucleophile" evidence="17">
    <location>
        <position position="120"/>
    </location>
</feature>
<feature type="compositionally biased region" description="Polar residues" evidence="19">
    <location>
        <begin position="284"/>
        <end position="294"/>
    </location>
</feature>
<keyword evidence="23" id="KW-1185">Reference proteome</keyword>
<keyword evidence="5" id="KW-0328">Glycosyltransferase</keyword>
<keyword evidence="11" id="KW-0325">Glycoprotein</keyword>
<comment type="subcellular location">
    <subcellularLocation>
        <location evidence="2">Cell envelope</location>
    </subcellularLocation>
    <subcellularLocation>
        <location evidence="3">Membrane</location>
        <topology evidence="3">Lipid-anchor</topology>
        <topology evidence="3">GPI-anchor</topology>
    </subcellularLocation>
</comment>
<feature type="signal peptide" evidence="20">
    <location>
        <begin position="1"/>
        <end position="20"/>
    </location>
</feature>
<proteinExistence type="inferred from homology"/>
<reference evidence="22 23" key="1">
    <citation type="journal article" date="2013" name="BMC Genomics">
        <title>Genomics-driven discovery of the pneumocandin biosynthetic gene cluster in the fungus Glarea lozoyensis.</title>
        <authorList>
            <person name="Chen L."/>
            <person name="Yue Q."/>
            <person name="Zhang X."/>
            <person name="Xiang M."/>
            <person name="Wang C."/>
            <person name="Li S."/>
            <person name="Che Y."/>
            <person name="Ortiz-Lopez F.J."/>
            <person name="Bills G.F."/>
            <person name="Liu X."/>
            <person name="An Z."/>
        </authorList>
    </citation>
    <scope>NUCLEOTIDE SEQUENCE [LARGE SCALE GENOMIC DNA]</scope>
    <source>
        <strain evidence="23">ATCC 20868 / MF5171</strain>
    </source>
</reference>
<evidence type="ECO:0000256" key="5">
    <source>
        <dbReference type="ARBA" id="ARBA00022676"/>
    </source>
</evidence>
<keyword evidence="22" id="KW-0430">Lectin</keyword>
<dbReference type="Pfam" id="PF00722">
    <property type="entry name" value="Glyco_hydro_16"/>
    <property type="match status" value="1"/>
</dbReference>
<feature type="chain" id="PRO_5004518909" description="Crh-like protein" evidence="20">
    <location>
        <begin position="21"/>
        <end position="415"/>
    </location>
</feature>
<dbReference type="Gene3D" id="2.60.120.200">
    <property type="match status" value="1"/>
</dbReference>
<dbReference type="GO" id="GO:0008843">
    <property type="term" value="F:endochitinase activity"/>
    <property type="evidence" value="ECO:0007669"/>
    <property type="project" value="UniProtKB-EC"/>
</dbReference>
<dbReference type="GO" id="GO:0098552">
    <property type="term" value="C:side of membrane"/>
    <property type="evidence" value="ECO:0007669"/>
    <property type="project" value="UniProtKB-KW"/>
</dbReference>
<dbReference type="EC" id="3.2.-.-" evidence="16"/>
<evidence type="ECO:0000256" key="7">
    <source>
        <dbReference type="ARBA" id="ARBA00022729"/>
    </source>
</evidence>
<evidence type="ECO:0000256" key="6">
    <source>
        <dbReference type="ARBA" id="ARBA00022679"/>
    </source>
</evidence>
<dbReference type="InterPro" id="IPR013320">
    <property type="entry name" value="ConA-like_dom_sf"/>
</dbReference>
<accession>S3CTC1</accession>
<dbReference type="GO" id="GO:0005975">
    <property type="term" value="P:carbohydrate metabolic process"/>
    <property type="evidence" value="ECO:0007669"/>
    <property type="project" value="InterPro"/>
</dbReference>
<dbReference type="GeneID" id="19459113"/>
<evidence type="ECO:0000256" key="13">
    <source>
        <dbReference type="ARBA" id="ARBA00023295"/>
    </source>
</evidence>
<dbReference type="PANTHER" id="PTHR10963">
    <property type="entry name" value="GLYCOSYL HYDROLASE-RELATED"/>
    <property type="match status" value="1"/>
</dbReference>
<evidence type="ECO:0000256" key="20">
    <source>
        <dbReference type="SAM" id="SignalP"/>
    </source>
</evidence>
<dbReference type="GO" id="GO:0031505">
    <property type="term" value="P:fungal-type cell wall organization"/>
    <property type="evidence" value="ECO:0007669"/>
    <property type="project" value="TreeGrafter"/>
</dbReference>
<dbReference type="eggNOG" id="ENOG502QQ71">
    <property type="taxonomic scope" value="Eukaryota"/>
</dbReference>
<keyword evidence="10 18" id="KW-1015">Disulfide bond</keyword>
<feature type="active site" description="Proton donor" evidence="17">
    <location>
        <position position="124"/>
    </location>
</feature>
<evidence type="ECO:0000256" key="8">
    <source>
        <dbReference type="ARBA" id="ARBA00022801"/>
    </source>
</evidence>
<evidence type="ECO:0000256" key="16">
    <source>
        <dbReference type="PIRNR" id="PIRNR037299"/>
    </source>
</evidence>
<dbReference type="GO" id="GO:0016757">
    <property type="term" value="F:glycosyltransferase activity"/>
    <property type="evidence" value="ECO:0007669"/>
    <property type="project" value="UniProtKB-KW"/>
</dbReference>
<dbReference type="RefSeq" id="XP_008083004.1">
    <property type="nucleotide sequence ID" value="XM_008084813.1"/>
</dbReference>
<dbReference type="CDD" id="cd02183">
    <property type="entry name" value="GH16_fungal_CRH1_transglycosylase"/>
    <property type="match status" value="1"/>
</dbReference>
<feature type="domain" description="GH16" evidence="21">
    <location>
        <begin position="29"/>
        <end position="257"/>
    </location>
</feature>
<dbReference type="PANTHER" id="PTHR10963:SF68">
    <property type="entry name" value="GLYCOSIDASE CRH1-RELATED"/>
    <property type="match status" value="1"/>
</dbReference>
<evidence type="ECO:0000256" key="12">
    <source>
        <dbReference type="ARBA" id="ARBA00023288"/>
    </source>
</evidence>
<evidence type="ECO:0000256" key="15">
    <source>
        <dbReference type="ARBA" id="ARBA00038074"/>
    </source>
</evidence>
<name>S3CTC1_GLAL2</name>
<keyword evidence="14" id="KW-0961">Cell wall biogenesis/degradation</keyword>
<dbReference type="OMA" id="PTIRTGK"/>
<keyword evidence="4" id="KW-0336">GPI-anchor</keyword>
<dbReference type="EMBL" id="KE145367">
    <property type="protein sequence ID" value="EPE28895.1"/>
    <property type="molecule type" value="Genomic_DNA"/>
</dbReference>
<feature type="region of interest" description="Disordered" evidence="19">
    <location>
        <begin position="350"/>
        <end position="375"/>
    </location>
</feature>
<keyword evidence="8 16" id="KW-0378">Hydrolase</keyword>
<evidence type="ECO:0000256" key="1">
    <source>
        <dbReference type="ARBA" id="ARBA00000822"/>
    </source>
</evidence>
<keyword evidence="6" id="KW-0808">Transferase</keyword>
<keyword evidence="12" id="KW-0449">Lipoprotein</keyword>
<feature type="region of interest" description="Disordered" evidence="19">
    <location>
        <begin position="276"/>
        <end position="311"/>
    </location>
</feature>
<feature type="compositionally biased region" description="Low complexity" evidence="19">
    <location>
        <begin position="299"/>
        <end position="311"/>
    </location>
</feature>
<dbReference type="InterPro" id="IPR000757">
    <property type="entry name" value="Beta-glucanase-like"/>
</dbReference>
<comment type="similarity">
    <text evidence="15">Belongs to the glycosyl hydrolase 16 family. CRH1 subfamily.</text>
</comment>
<evidence type="ECO:0000256" key="19">
    <source>
        <dbReference type="SAM" id="MobiDB-lite"/>
    </source>
</evidence>
<feature type="disulfide bond" evidence="18">
    <location>
        <begin position="26"/>
        <end position="33"/>
    </location>
</feature>
<dbReference type="InterPro" id="IPR050546">
    <property type="entry name" value="Glycosyl_Hydrlase_16"/>
</dbReference>
<dbReference type="PIRSF" id="PIRSF037299">
    <property type="entry name" value="Glycosidase_CRH1_prd"/>
    <property type="match status" value="1"/>
</dbReference>
<evidence type="ECO:0000256" key="3">
    <source>
        <dbReference type="ARBA" id="ARBA00004589"/>
    </source>
</evidence>
<keyword evidence="9 16" id="KW-0472">Membrane</keyword>
<evidence type="ECO:0000259" key="21">
    <source>
        <dbReference type="PROSITE" id="PS51762"/>
    </source>
</evidence>
<keyword evidence="7 20" id="KW-0732">Signal</keyword>
<sequence length="415" mass="42286">MRTSLSAATIFLSALQLATAQTFTDCDPTKKTCPANPGLGGTVETDFTKGKNDAWTYADGTTINYDPAKGAVFSIAKSTNAPTMAFSKYIMFGKVSVVMQAAPGAGIVSSFILESADLDEIDWEWIGAVDMDAQSNFFGKGNTSSYDRGAHHAMPVSPGAVNGFHTYEIDWNKDAIKWSIDGNSVRTLPYSSPLALGGQNYPQTPMKVKMGSWVGCASKEAASDPKTQGTCEWASGPADFASGPFDMYVKSVTIQDYGCGGDYTYSDMTGSYQSIKSSGKCDGNANTVVSSSESVPAITGSATGSVTSTGSAVSTSVSTTAKSSSASASASASGSSTLTSAVKEATQAAAANGTGTVRPSLNTAVSPVPTGPSASASNAAAAATAASGASRPSHKYGAMDIGVMVLGLGLGYLVM</sequence>
<evidence type="ECO:0000256" key="14">
    <source>
        <dbReference type="ARBA" id="ARBA00023316"/>
    </source>
</evidence>
<dbReference type="PROSITE" id="PS51762">
    <property type="entry name" value="GH16_2"/>
    <property type="match status" value="1"/>
</dbReference>
<evidence type="ECO:0000256" key="17">
    <source>
        <dbReference type="PIRSR" id="PIRSR037299-1"/>
    </source>
</evidence>
<dbReference type="GO" id="GO:0009277">
    <property type="term" value="C:fungal-type cell wall"/>
    <property type="evidence" value="ECO:0007669"/>
    <property type="project" value="TreeGrafter"/>
</dbReference>
<gene>
    <name evidence="22" type="ORF">GLAREA_00053</name>
</gene>
<dbReference type="OrthoDB" id="4781at2759"/>
<evidence type="ECO:0000256" key="9">
    <source>
        <dbReference type="ARBA" id="ARBA00023136"/>
    </source>
</evidence>
<evidence type="ECO:0000313" key="22">
    <source>
        <dbReference type="EMBL" id="EPE28895.1"/>
    </source>
</evidence>
<dbReference type="Proteomes" id="UP000016922">
    <property type="component" value="Unassembled WGS sequence"/>
</dbReference>
<evidence type="ECO:0000256" key="10">
    <source>
        <dbReference type="ARBA" id="ARBA00023157"/>
    </source>
</evidence>
<dbReference type="KEGG" id="glz:GLAREA_00053"/>
<dbReference type="HOGENOM" id="CLU_027506_3_1_1"/>
<comment type="catalytic activity">
    <reaction evidence="1">
        <text>Random endo-hydrolysis of N-acetyl-beta-D-glucosaminide (1-&gt;4)-beta-linkages in chitin and chitodextrins.</text>
        <dbReference type="EC" id="3.2.1.14"/>
    </reaction>
</comment>
<keyword evidence="13" id="KW-0326">Glycosidase</keyword>
<evidence type="ECO:0000256" key="18">
    <source>
        <dbReference type="PIRSR" id="PIRSR037299-2"/>
    </source>
</evidence>
<dbReference type="SUPFAM" id="SSF49899">
    <property type="entry name" value="Concanavalin A-like lectins/glucanases"/>
    <property type="match status" value="1"/>
</dbReference>
<protein>
    <recommendedName>
        <fullName evidence="16">Crh-like protein</fullName>
        <ecNumber evidence="16">3.2.-.-</ecNumber>
    </recommendedName>
</protein>
<evidence type="ECO:0000256" key="11">
    <source>
        <dbReference type="ARBA" id="ARBA00023180"/>
    </source>
</evidence>
<dbReference type="GO" id="GO:0030246">
    <property type="term" value="F:carbohydrate binding"/>
    <property type="evidence" value="ECO:0007669"/>
    <property type="project" value="UniProtKB-KW"/>
</dbReference>